<evidence type="ECO:0000313" key="6">
    <source>
        <dbReference type="EMBL" id="MBT2186541.1"/>
    </source>
</evidence>
<evidence type="ECO:0000256" key="5">
    <source>
        <dbReference type="SAM" id="SignalP"/>
    </source>
</evidence>
<feature type="repeat" description="NHL" evidence="4">
    <location>
        <begin position="177"/>
        <end position="206"/>
    </location>
</feature>
<keyword evidence="1 5" id="KW-0732">Signal</keyword>
<organism evidence="6 7">
    <name type="scientific">Sphingobium nicotianae</name>
    <dbReference type="NCBI Taxonomy" id="2782607"/>
    <lineage>
        <taxon>Bacteria</taxon>
        <taxon>Pseudomonadati</taxon>
        <taxon>Pseudomonadota</taxon>
        <taxon>Alphaproteobacteria</taxon>
        <taxon>Sphingomonadales</taxon>
        <taxon>Sphingomonadaceae</taxon>
        <taxon>Sphingobium</taxon>
    </lineage>
</organism>
<keyword evidence="2" id="KW-0677">Repeat</keyword>
<evidence type="ECO:0000256" key="4">
    <source>
        <dbReference type="PROSITE-ProRule" id="PRU00504"/>
    </source>
</evidence>
<proteinExistence type="predicted"/>
<evidence type="ECO:0000256" key="1">
    <source>
        <dbReference type="ARBA" id="ARBA00022729"/>
    </source>
</evidence>
<evidence type="ECO:0000313" key="7">
    <source>
        <dbReference type="Proteomes" id="UP001138757"/>
    </source>
</evidence>
<name>A0A9X1IQD5_9SPHN</name>
<gene>
    <name evidence="6" type="ORF">KK488_06220</name>
</gene>
<dbReference type="Gene3D" id="2.120.10.30">
    <property type="entry name" value="TolB, C-terminal domain"/>
    <property type="match status" value="1"/>
</dbReference>
<sequence length="376" mass="41406">MNRGRAKGAWSALALLLQLTTPATIAATSPRDAAYRVDITWPQPLPDKWLLGDVGGVSVDRHNHIWIVNRPGSSRPVDLQADNNPPTAKCCVAAPPVIEFDQTGKVVRSWGGPQQIDDWFDSEHAIFVDDEDHVWILGAGAHDGLLMKFISEGRLLLHIGRKGNYVAADDPTMLGAPTDVYVDTKRQEVFVSDGYRNHRVIVFDSETGVFKRQWTAYGKTVDPAYATERTDPAYSQQGHHPDHFTTVHCVTMIGGELYVCDRANDRIQVFTPEGKYVRNISYNRGMAGSIGSTWDAAPLPGRADVIVALDGTNSEIAVLDTRSGAVRASYLSKGRYAGQMQWPHQLAIDREGRAYVAEVGTGARVQRFVPNSKAIR</sequence>
<evidence type="ECO:0000256" key="2">
    <source>
        <dbReference type="ARBA" id="ARBA00022737"/>
    </source>
</evidence>
<dbReference type="InterPro" id="IPR011042">
    <property type="entry name" value="6-blade_b-propeller_TolB-like"/>
</dbReference>
<evidence type="ECO:0000256" key="3">
    <source>
        <dbReference type="ARBA" id="ARBA00023180"/>
    </source>
</evidence>
<dbReference type="PROSITE" id="PS51125">
    <property type="entry name" value="NHL"/>
    <property type="match status" value="1"/>
</dbReference>
<dbReference type="EMBL" id="JAHGAW010000003">
    <property type="protein sequence ID" value="MBT2186541.1"/>
    <property type="molecule type" value="Genomic_DNA"/>
</dbReference>
<evidence type="ECO:0008006" key="8">
    <source>
        <dbReference type="Google" id="ProtNLM"/>
    </source>
</evidence>
<accession>A0A9X1IQD5</accession>
<dbReference type="SUPFAM" id="SSF63829">
    <property type="entry name" value="Calcium-dependent phosphotriesterase"/>
    <property type="match status" value="1"/>
</dbReference>
<feature type="signal peptide" evidence="5">
    <location>
        <begin position="1"/>
        <end position="26"/>
    </location>
</feature>
<dbReference type="RefSeq" id="WP_214622270.1">
    <property type="nucleotide sequence ID" value="NZ_JAHGAW010000003.1"/>
</dbReference>
<reference evidence="6" key="1">
    <citation type="submission" date="2021-05" db="EMBL/GenBank/DDBJ databases">
        <title>Genome of Sphingobium sp. strain.</title>
        <authorList>
            <person name="Fan R."/>
        </authorList>
    </citation>
    <scope>NUCLEOTIDE SEQUENCE</scope>
    <source>
        <strain evidence="6">H33</strain>
    </source>
</reference>
<dbReference type="AlphaFoldDB" id="A0A9X1IQD5"/>
<protein>
    <recommendedName>
        <fullName evidence="8">Peptidylglycine monooxygenase</fullName>
    </recommendedName>
</protein>
<comment type="caution">
    <text evidence="6">The sequence shown here is derived from an EMBL/GenBank/DDBJ whole genome shotgun (WGS) entry which is preliminary data.</text>
</comment>
<keyword evidence="7" id="KW-1185">Reference proteome</keyword>
<feature type="chain" id="PRO_5040809240" description="Peptidylglycine monooxygenase" evidence="5">
    <location>
        <begin position="27"/>
        <end position="376"/>
    </location>
</feature>
<keyword evidence="3" id="KW-0325">Glycoprotein</keyword>
<dbReference type="PANTHER" id="PTHR10680:SF14">
    <property type="entry name" value="PEPTIDYL-GLYCINE ALPHA-AMIDATING MONOOXYGENASE"/>
    <property type="match status" value="1"/>
</dbReference>
<dbReference type="Proteomes" id="UP001138757">
    <property type="component" value="Unassembled WGS sequence"/>
</dbReference>
<dbReference type="PANTHER" id="PTHR10680">
    <property type="entry name" value="PEPTIDYL-GLYCINE ALPHA-AMIDATING MONOOXYGENASE"/>
    <property type="match status" value="1"/>
</dbReference>
<dbReference type="InterPro" id="IPR001258">
    <property type="entry name" value="NHL_repeat"/>
</dbReference>
<dbReference type="Pfam" id="PF01436">
    <property type="entry name" value="NHL"/>
    <property type="match status" value="1"/>
</dbReference>